<dbReference type="Proteomes" id="UP000037023">
    <property type="component" value="Unassembled WGS sequence"/>
</dbReference>
<keyword evidence="2 7" id="KW-0813">Transport</keyword>
<organism evidence="9 10">
    <name type="scientific">Streptomyces viridochromogenes</name>
    <dbReference type="NCBI Taxonomy" id="1938"/>
    <lineage>
        <taxon>Bacteria</taxon>
        <taxon>Bacillati</taxon>
        <taxon>Actinomycetota</taxon>
        <taxon>Actinomycetes</taxon>
        <taxon>Kitasatosporales</taxon>
        <taxon>Streptomycetaceae</taxon>
        <taxon>Streptomyces</taxon>
    </lineage>
</organism>
<feature type="transmembrane region" description="Helical" evidence="7">
    <location>
        <begin position="269"/>
        <end position="288"/>
    </location>
</feature>
<dbReference type="InterPro" id="IPR050809">
    <property type="entry name" value="UgpAE/MalFG_permease"/>
</dbReference>
<evidence type="ECO:0000256" key="5">
    <source>
        <dbReference type="ARBA" id="ARBA00022989"/>
    </source>
</evidence>
<feature type="domain" description="ABC transmembrane type-1" evidence="8">
    <location>
        <begin position="74"/>
        <end position="288"/>
    </location>
</feature>
<comment type="similarity">
    <text evidence="7">Belongs to the binding-protein-dependent transport system permease family.</text>
</comment>
<evidence type="ECO:0000256" key="4">
    <source>
        <dbReference type="ARBA" id="ARBA00022692"/>
    </source>
</evidence>
<dbReference type="SUPFAM" id="SSF161098">
    <property type="entry name" value="MetI-like"/>
    <property type="match status" value="1"/>
</dbReference>
<gene>
    <name evidence="9" type="ORF">ADK34_05245</name>
</gene>
<dbReference type="Gene3D" id="1.10.3720.10">
    <property type="entry name" value="MetI-like"/>
    <property type="match status" value="1"/>
</dbReference>
<protein>
    <submittedName>
        <fullName evidence="9">Sugar ABC transporter permease</fullName>
    </submittedName>
</protein>
<evidence type="ECO:0000256" key="7">
    <source>
        <dbReference type="RuleBase" id="RU363032"/>
    </source>
</evidence>
<proteinExistence type="inferred from homology"/>
<sequence length="298" mass="31504">MASTSTRGQRRAAALLLSPFFGLFTAVTLVPLLYAAWLSLFTTRTSGLGFGGAENAFAGWDNYVRALADPAFRDGFLVVAAYCAIYIPLMIGGALALALLLDSGLAKARSFFQLALFLPHAVPGLIAALIWVYLYTPGLSPVIDLLESGGLAVSFLSADNAVFSTANIAVWEWTGYNMVIFYAALQAVPRETLDAAKVDGAGALRTALSVKLPMIRPAVALAVLFTVIGSIQLFTEPKVIYSASTAIGSSWTPNMYVQTAAFQDNDFGLAAAASLLIALFAAVLSFAVTRISRRGSKP</sequence>
<dbReference type="GO" id="GO:0055085">
    <property type="term" value="P:transmembrane transport"/>
    <property type="evidence" value="ECO:0007669"/>
    <property type="project" value="InterPro"/>
</dbReference>
<dbReference type="OrthoDB" id="3210259at2"/>
<name>A0A0L8LBK3_STRVR</name>
<keyword evidence="3" id="KW-1003">Cell membrane</keyword>
<dbReference type="CDD" id="cd06261">
    <property type="entry name" value="TM_PBP2"/>
    <property type="match status" value="1"/>
</dbReference>
<dbReference type="InterPro" id="IPR000515">
    <property type="entry name" value="MetI-like"/>
</dbReference>
<dbReference type="EMBL" id="LGUP01000029">
    <property type="protein sequence ID" value="KOG35515.1"/>
    <property type="molecule type" value="Genomic_DNA"/>
</dbReference>
<evidence type="ECO:0000313" key="9">
    <source>
        <dbReference type="EMBL" id="KOG35515.1"/>
    </source>
</evidence>
<evidence type="ECO:0000256" key="3">
    <source>
        <dbReference type="ARBA" id="ARBA00022475"/>
    </source>
</evidence>
<comment type="caution">
    <text evidence="9">The sequence shown here is derived from an EMBL/GenBank/DDBJ whole genome shotgun (WGS) entry which is preliminary data.</text>
</comment>
<feature type="transmembrane region" description="Helical" evidence="7">
    <location>
        <begin position="76"/>
        <end position="99"/>
    </location>
</feature>
<evidence type="ECO:0000256" key="1">
    <source>
        <dbReference type="ARBA" id="ARBA00004651"/>
    </source>
</evidence>
<evidence type="ECO:0000256" key="2">
    <source>
        <dbReference type="ARBA" id="ARBA00022448"/>
    </source>
</evidence>
<keyword evidence="5 7" id="KW-1133">Transmembrane helix</keyword>
<feature type="transmembrane region" description="Helical" evidence="7">
    <location>
        <begin position="111"/>
        <end position="134"/>
    </location>
</feature>
<dbReference type="RefSeq" id="WP_033202441.1">
    <property type="nucleotide sequence ID" value="NZ_LGUP01000029.1"/>
</dbReference>
<feature type="transmembrane region" description="Helical" evidence="7">
    <location>
        <begin position="214"/>
        <end position="234"/>
    </location>
</feature>
<feature type="transmembrane region" description="Helical" evidence="7">
    <location>
        <begin position="12"/>
        <end position="37"/>
    </location>
</feature>
<keyword evidence="6 7" id="KW-0472">Membrane</keyword>
<accession>A0A0L8LBK3</accession>
<dbReference type="GO" id="GO:0005886">
    <property type="term" value="C:plasma membrane"/>
    <property type="evidence" value="ECO:0007669"/>
    <property type="project" value="UniProtKB-SubCell"/>
</dbReference>
<dbReference type="AlphaFoldDB" id="A0A0L8LBK3"/>
<dbReference type="PROSITE" id="PS50928">
    <property type="entry name" value="ABC_TM1"/>
    <property type="match status" value="1"/>
</dbReference>
<dbReference type="PATRIC" id="fig|1938.6.peg.1158"/>
<evidence type="ECO:0000313" key="10">
    <source>
        <dbReference type="Proteomes" id="UP000037023"/>
    </source>
</evidence>
<dbReference type="PANTHER" id="PTHR43227">
    <property type="entry name" value="BLL4140 PROTEIN"/>
    <property type="match status" value="1"/>
</dbReference>
<keyword evidence="4 7" id="KW-0812">Transmembrane</keyword>
<evidence type="ECO:0000259" key="8">
    <source>
        <dbReference type="PROSITE" id="PS50928"/>
    </source>
</evidence>
<dbReference type="Pfam" id="PF00528">
    <property type="entry name" value="BPD_transp_1"/>
    <property type="match status" value="1"/>
</dbReference>
<comment type="subcellular location">
    <subcellularLocation>
        <location evidence="1 7">Cell membrane</location>
        <topology evidence="1 7">Multi-pass membrane protein</topology>
    </subcellularLocation>
</comment>
<dbReference type="PANTHER" id="PTHR43227:SF8">
    <property type="entry name" value="DIACETYLCHITOBIOSE UPTAKE SYSTEM PERMEASE PROTEIN DASB"/>
    <property type="match status" value="1"/>
</dbReference>
<evidence type="ECO:0000256" key="6">
    <source>
        <dbReference type="ARBA" id="ARBA00023136"/>
    </source>
</evidence>
<dbReference type="InterPro" id="IPR035906">
    <property type="entry name" value="MetI-like_sf"/>
</dbReference>
<reference evidence="9 10" key="1">
    <citation type="submission" date="2015-06" db="EMBL/GenBank/DDBJ databases">
        <authorList>
            <person name="Hoefler B.C."/>
            <person name="Straight P.D."/>
        </authorList>
    </citation>
    <scope>NUCLEOTIDE SEQUENCE [LARGE SCALE GENOMIC DNA]</scope>
    <source>
        <strain evidence="9 10">NRRL 3427</strain>
    </source>
</reference>